<proteinExistence type="predicted"/>
<dbReference type="Proteomes" id="UP000186817">
    <property type="component" value="Unassembled WGS sequence"/>
</dbReference>
<organism evidence="1 2">
    <name type="scientific">Symbiodinium microadriaticum</name>
    <name type="common">Dinoflagellate</name>
    <name type="synonym">Zooxanthella microadriatica</name>
    <dbReference type="NCBI Taxonomy" id="2951"/>
    <lineage>
        <taxon>Eukaryota</taxon>
        <taxon>Sar</taxon>
        <taxon>Alveolata</taxon>
        <taxon>Dinophyceae</taxon>
        <taxon>Suessiales</taxon>
        <taxon>Symbiodiniaceae</taxon>
        <taxon>Symbiodinium</taxon>
    </lineage>
</organism>
<dbReference type="EMBL" id="LSRX01000115">
    <property type="protein sequence ID" value="OLQ08526.1"/>
    <property type="molecule type" value="Genomic_DNA"/>
</dbReference>
<keyword evidence="2" id="KW-1185">Reference proteome</keyword>
<dbReference type="OrthoDB" id="10439073at2759"/>
<name>A0A1Q9EM48_SYMMI</name>
<evidence type="ECO:0000313" key="1">
    <source>
        <dbReference type="EMBL" id="OLQ08526.1"/>
    </source>
</evidence>
<evidence type="ECO:0000313" key="2">
    <source>
        <dbReference type="Proteomes" id="UP000186817"/>
    </source>
</evidence>
<gene>
    <name evidence="1" type="ORF">AK812_SmicGene7946</name>
</gene>
<accession>A0A1Q9EM48</accession>
<dbReference type="Pfam" id="PF05186">
    <property type="entry name" value="Dpy-30"/>
    <property type="match status" value="1"/>
</dbReference>
<comment type="caution">
    <text evidence="1">The sequence shown here is derived from an EMBL/GenBank/DDBJ whole genome shotgun (WGS) entry which is preliminary data.</text>
</comment>
<dbReference type="InterPro" id="IPR007858">
    <property type="entry name" value="Dpy-30_motif"/>
</dbReference>
<dbReference type="AlphaFoldDB" id="A0A1Q9EM48"/>
<reference evidence="1 2" key="1">
    <citation type="submission" date="2016-02" db="EMBL/GenBank/DDBJ databases">
        <title>Genome analysis of coral dinoflagellate symbionts highlights evolutionary adaptations to a symbiotic lifestyle.</title>
        <authorList>
            <person name="Aranda M."/>
            <person name="Li Y."/>
            <person name="Liew Y.J."/>
            <person name="Baumgarten S."/>
            <person name="Simakov O."/>
            <person name="Wilson M."/>
            <person name="Piel J."/>
            <person name="Ashoor H."/>
            <person name="Bougouffa S."/>
            <person name="Bajic V.B."/>
            <person name="Ryu T."/>
            <person name="Ravasi T."/>
            <person name="Bayer T."/>
            <person name="Micklem G."/>
            <person name="Kim H."/>
            <person name="Bhak J."/>
            <person name="Lajeunesse T.C."/>
            <person name="Voolstra C.R."/>
        </authorList>
    </citation>
    <scope>NUCLEOTIDE SEQUENCE [LARGE SCALE GENOMIC DNA]</scope>
    <source>
        <strain evidence="1 2">CCMP2467</strain>
    </source>
</reference>
<protein>
    <submittedName>
        <fullName evidence="1">Uncharacterized protein</fullName>
    </submittedName>
</protein>
<sequence length="218" mass="24300">MQVPSSSCPAGGVTSAEVRTLLTSKQPQLVNLGRPSLPADGKEPAGDYVARTGIREHLLSAVRAVTLEQPKDPIPFLARYLQACGRGVPRTDALMSGYHDLACAMSVAGWKQEANELYHLGLLRAAKGLHVLACFGRVWAPSDNDDDNDDAYANTQKVRHVDVFVSHSWSADPWAKHLAMCFFLNFRLAVKALLQHSLHHNAWWCWYLTFLSNFCFWH</sequence>